<evidence type="ECO:0000256" key="1">
    <source>
        <dbReference type="SAM" id="MobiDB-lite"/>
    </source>
</evidence>
<comment type="caution">
    <text evidence="2">The sequence shown here is derived from an EMBL/GenBank/DDBJ whole genome shotgun (WGS) entry which is preliminary data.</text>
</comment>
<evidence type="ECO:0000313" key="2">
    <source>
        <dbReference type="EMBL" id="KAJ2895483.1"/>
    </source>
</evidence>
<dbReference type="Proteomes" id="UP001201980">
    <property type="component" value="Unassembled WGS sequence"/>
</dbReference>
<dbReference type="AlphaFoldDB" id="A0AAD5WPM5"/>
<organism evidence="2 3">
    <name type="scientific">Zalerion maritima</name>
    <dbReference type="NCBI Taxonomy" id="339359"/>
    <lineage>
        <taxon>Eukaryota</taxon>
        <taxon>Fungi</taxon>
        <taxon>Dikarya</taxon>
        <taxon>Ascomycota</taxon>
        <taxon>Pezizomycotina</taxon>
        <taxon>Sordariomycetes</taxon>
        <taxon>Lulworthiomycetidae</taxon>
        <taxon>Lulworthiales</taxon>
        <taxon>Lulworthiaceae</taxon>
        <taxon>Zalerion</taxon>
    </lineage>
</organism>
<sequence length="124" mass="13486">MATLQNQRVPDSTAVQQNEQDQWAPHAIIAKQQVQPGPPVYCPEVLTSQGFANLSWAQVLAIAAIDADLRNLANAAPQRDVELRPGQALTRLDSTKAGYIDPNNSSIPKGEVKNVKTQLNAYLL</sequence>
<name>A0AAD5WPM5_9PEZI</name>
<accession>A0AAD5WPM5</accession>
<feature type="region of interest" description="Disordered" evidence="1">
    <location>
        <begin position="1"/>
        <end position="22"/>
    </location>
</feature>
<reference evidence="2" key="1">
    <citation type="submission" date="2022-07" db="EMBL/GenBank/DDBJ databases">
        <title>Draft genome sequence of Zalerion maritima ATCC 34329, a (micro)plastics degrading marine fungus.</title>
        <authorList>
            <person name="Paco A."/>
            <person name="Goncalves M.F.M."/>
            <person name="Rocha-Santos T.A.P."/>
            <person name="Alves A."/>
        </authorList>
    </citation>
    <scope>NUCLEOTIDE SEQUENCE</scope>
    <source>
        <strain evidence="2">ATCC 34329</strain>
    </source>
</reference>
<gene>
    <name evidence="2" type="ORF">MKZ38_006420</name>
</gene>
<feature type="compositionally biased region" description="Polar residues" evidence="1">
    <location>
        <begin position="1"/>
        <end position="21"/>
    </location>
</feature>
<protein>
    <submittedName>
        <fullName evidence="2">Uncharacterized protein</fullName>
    </submittedName>
</protein>
<dbReference type="EMBL" id="JAKWBI020000399">
    <property type="protein sequence ID" value="KAJ2895483.1"/>
    <property type="molecule type" value="Genomic_DNA"/>
</dbReference>
<proteinExistence type="predicted"/>
<keyword evidence="3" id="KW-1185">Reference proteome</keyword>
<evidence type="ECO:0000313" key="3">
    <source>
        <dbReference type="Proteomes" id="UP001201980"/>
    </source>
</evidence>